<feature type="chain" id="PRO_5046657610" description="Integral membrane protein" evidence="3">
    <location>
        <begin position="26"/>
        <end position="352"/>
    </location>
</feature>
<dbReference type="NCBIfam" id="NF038012">
    <property type="entry name" value="DMT_1"/>
    <property type="match status" value="1"/>
</dbReference>
<feature type="transmembrane region" description="Helical" evidence="2">
    <location>
        <begin position="126"/>
        <end position="148"/>
    </location>
</feature>
<evidence type="ECO:0000256" key="1">
    <source>
        <dbReference type="SAM" id="MobiDB-lite"/>
    </source>
</evidence>
<organism evidence="4 5">
    <name type="scientific">Actinoallomurus vinaceus</name>
    <dbReference type="NCBI Taxonomy" id="1080074"/>
    <lineage>
        <taxon>Bacteria</taxon>
        <taxon>Bacillati</taxon>
        <taxon>Actinomycetota</taxon>
        <taxon>Actinomycetes</taxon>
        <taxon>Streptosporangiales</taxon>
        <taxon>Thermomonosporaceae</taxon>
        <taxon>Actinoallomurus</taxon>
    </lineage>
</organism>
<keyword evidence="2" id="KW-0472">Membrane</keyword>
<reference evidence="5" key="1">
    <citation type="journal article" date="2019" name="Int. J. Syst. Evol. Microbiol.">
        <title>The Global Catalogue of Microorganisms (GCM) 10K type strain sequencing project: providing services to taxonomists for standard genome sequencing and annotation.</title>
        <authorList>
            <consortium name="The Broad Institute Genomics Platform"/>
            <consortium name="The Broad Institute Genome Sequencing Center for Infectious Disease"/>
            <person name="Wu L."/>
            <person name="Ma J."/>
        </authorList>
    </citation>
    <scope>NUCLEOTIDE SEQUENCE [LARGE SCALE GENOMIC DNA]</scope>
    <source>
        <strain evidence="5">JCM 17939</strain>
    </source>
</reference>
<dbReference type="RefSeq" id="WP_345433705.1">
    <property type="nucleotide sequence ID" value="NZ_BAABHK010000007.1"/>
</dbReference>
<sequence>MALSVPLALLGAMLFAVSAALQQHAARTAARRPFPIRAARPSSPAARTGARRSSPIRVGARRSSPARVGPRRSSPAGAGVGGHSGSADEGARPRLRVSMLLVRLARDPLWLLGWAAGVAGFGTQALALHLGSIVVVQALLVTQLLFALPLGAMFGGRRLLWRDWAGAAVVCAGLVLLVTVRDAVPQTTGQRSAVAAVVAVAAGLIGLLLLAARSLRSHAQSRTAALAVAAGICFCLTAVFLVFAGDDLARHGLLATVLDWPAASLAASTMLGTVLVQSAFAGGSLTTAMTAMTVTDPVAGWVVGMAVFDAPQAADAGVISGSALAIVLITVGVAVLATSPTLHDERHPSPGG</sequence>
<accession>A0ABP8UE10</accession>
<gene>
    <name evidence="4" type="ORF">GCM10023196_053030</name>
</gene>
<name>A0ABP8UE10_9ACTN</name>
<keyword evidence="5" id="KW-1185">Reference proteome</keyword>
<comment type="caution">
    <text evidence="4">The sequence shown here is derived from an EMBL/GenBank/DDBJ whole genome shotgun (WGS) entry which is preliminary data.</text>
</comment>
<dbReference type="Proteomes" id="UP001501442">
    <property type="component" value="Unassembled WGS sequence"/>
</dbReference>
<feature type="transmembrane region" description="Helical" evidence="2">
    <location>
        <begin position="314"/>
        <end position="337"/>
    </location>
</feature>
<feature type="transmembrane region" description="Helical" evidence="2">
    <location>
        <begin position="192"/>
        <end position="212"/>
    </location>
</feature>
<feature type="region of interest" description="Disordered" evidence="1">
    <location>
        <begin position="32"/>
        <end position="89"/>
    </location>
</feature>
<dbReference type="PANTHER" id="PTHR40761">
    <property type="entry name" value="CONSERVED INTEGRAL MEMBRANE ALANINE VALINE AND LEUCINE RICH PROTEIN-RELATED"/>
    <property type="match status" value="1"/>
</dbReference>
<dbReference type="PANTHER" id="PTHR40761:SF1">
    <property type="entry name" value="CONSERVED INTEGRAL MEMBRANE ALANINE VALINE AND LEUCINE RICH PROTEIN-RELATED"/>
    <property type="match status" value="1"/>
</dbReference>
<evidence type="ECO:0008006" key="6">
    <source>
        <dbReference type="Google" id="ProtNLM"/>
    </source>
</evidence>
<evidence type="ECO:0000313" key="5">
    <source>
        <dbReference type="Proteomes" id="UP001501442"/>
    </source>
</evidence>
<feature type="compositionally biased region" description="Low complexity" evidence="1">
    <location>
        <begin position="32"/>
        <end position="55"/>
    </location>
</feature>
<protein>
    <recommendedName>
        <fullName evidence="6">Integral membrane protein</fullName>
    </recommendedName>
</protein>
<proteinExistence type="predicted"/>
<feature type="transmembrane region" description="Helical" evidence="2">
    <location>
        <begin position="160"/>
        <end position="180"/>
    </location>
</feature>
<feature type="signal peptide" evidence="3">
    <location>
        <begin position="1"/>
        <end position="25"/>
    </location>
</feature>
<evidence type="ECO:0000256" key="3">
    <source>
        <dbReference type="SAM" id="SignalP"/>
    </source>
</evidence>
<evidence type="ECO:0000313" key="4">
    <source>
        <dbReference type="EMBL" id="GAA4629884.1"/>
    </source>
</evidence>
<evidence type="ECO:0000256" key="2">
    <source>
        <dbReference type="SAM" id="Phobius"/>
    </source>
</evidence>
<keyword evidence="3" id="KW-0732">Signal</keyword>
<keyword evidence="2" id="KW-0812">Transmembrane</keyword>
<dbReference type="SUPFAM" id="SSF103481">
    <property type="entry name" value="Multidrug resistance efflux transporter EmrE"/>
    <property type="match status" value="1"/>
</dbReference>
<feature type="transmembrane region" description="Helical" evidence="2">
    <location>
        <begin position="257"/>
        <end position="276"/>
    </location>
</feature>
<feature type="transmembrane region" description="Helical" evidence="2">
    <location>
        <begin position="224"/>
        <end position="245"/>
    </location>
</feature>
<dbReference type="InterPro" id="IPR037185">
    <property type="entry name" value="EmrE-like"/>
</dbReference>
<keyword evidence="2" id="KW-1133">Transmembrane helix</keyword>
<dbReference type="EMBL" id="BAABHK010000007">
    <property type="protein sequence ID" value="GAA4629884.1"/>
    <property type="molecule type" value="Genomic_DNA"/>
</dbReference>